<dbReference type="EMBL" id="HE573027">
    <property type="protein sequence ID" value="CCC54315.1"/>
    <property type="molecule type" value="Genomic_DNA"/>
</dbReference>
<dbReference type="SUPFAM" id="SSF56300">
    <property type="entry name" value="Metallo-dependent phosphatases"/>
    <property type="match status" value="1"/>
</dbReference>
<dbReference type="VEuPathDB" id="TriTrypDB:TvY486_1117990"/>
<evidence type="ECO:0000313" key="3">
    <source>
        <dbReference type="EMBL" id="CCC47496.1"/>
    </source>
</evidence>
<reference evidence="4" key="1">
    <citation type="journal article" date="2012" name="Proc. Natl. Acad. Sci. U.S.A.">
        <title>Antigenic diversity is generated by distinct evolutionary mechanisms in African trypanosome species.</title>
        <authorList>
            <person name="Jackson A.P."/>
            <person name="Berry A."/>
            <person name="Aslett M."/>
            <person name="Allison H.C."/>
            <person name="Burton P."/>
            <person name="Vavrova-Anderson J."/>
            <person name="Brown R."/>
            <person name="Browne H."/>
            <person name="Corton N."/>
            <person name="Hauser H."/>
            <person name="Gamble J."/>
            <person name="Gilderthorp R."/>
            <person name="Marcello L."/>
            <person name="McQuillan J."/>
            <person name="Otto T.D."/>
            <person name="Quail M.A."/>
            <person name="Sanders M.J."/>
            <person name="van Tonder A."/>
            <person name="Ginger M.L."/>
            <person name="Field M.C."/>
            <person name="Barry J.D."/>
            <person name="Hertz-Fowler C."/>
            <person name="Berriman M."/>
        </authorList>
    </citation>
    <scope>NUCLEOTIDE SEQUENCE</scope>
    <source>
        <strain evidence="4">Y486</strain>
    </source>
</reference>
<dbReference type="SMART" id="SM00156">
    <property type="entry name" value="PP2Ac"/>
    <property type="match status" value="1"/>
</dbReference>
<dbReference type="PRINTS" id="PR00114">
    <property type="entry name" value="STPHPHTASE"/>
</dbReference>
<evidence type="ECO:0000259" key="2">
    <source>
        <dbReference type="PROSITE" id="PS00125"/>
    </source>
</evidence>
<dbReference type="VEuPathDB" id="TriTrypDB:TvY486_1013250"/>
<dbReference type="OMA" id="MRAHQCV"/>
<dbReference type="EMBL" id="HE573020">
    <property type="protein sequence ID" value="CCC47496.1"/>
    <property type="molecule type" value="Genomic_DNA"/>
</dbReference>
<sequence length="446" mass="49400">MVDTTQRTDEELATLVYLYHPTTTPPATNKYTRVISDLLQNSDITDVFPGGAADATALCEDAKRVLERESAVLDIVVTREENLIIVGDIHGQFVDMLSNVLAPQLDQQLPHKSVGSQEPYREYKFLFLGDYVDRGPQSVEVITLLLALKIEYPQHVFLIRGNHEEAQTCRMYGFLQECRSKLDEKSGKGVGSLNMFLTSGAWLQYNMVFCWLPLAAVVGCPSGMFFCAHGGLSPRTRRISDIKSLRRHEYGQLVEPTSSLYMVSPRSDQSEEVSSTDEKSIIDGLLWSDPEQITGCQMNFRGCGFLFGHDVTRAFLDCNYGYKLPNVREGKLESPVSEKPELQFMVRAHQCVSEGYCWGHDGLVLTLFSAPNYCGMSHNKGAIALLHGDAQVGKNRVALEFRVYNGASALRGRMCSNSGTTALDNPVIGNYFSDDSCAGKSMAAGH</sequence>
<name>G0U4B9_TRYVY</name>
<evidence type="ECO:0000313" key="4">
    <source>
        <dbReference type="EMBL" id="CCC52282.1"/>
    </source>
</evidence>
<dbReference type="GO" id="GO:0004722">
    <property type="term" value="F:protein serine/threonine phosphatase activity"/>
    <property type="evidence" value="ECO:0007669"/>
    <property type="project" value="UniProtKB-EC"/>
</dbReference>
<comment type="catalytic activity">
    <reaction evidence="1">
        <text>O-phospho-L-threonyl-[protein] + H2O = L-threonyl-[protein] + phosphate</text>
        <dbReference type="Rhea" id="RHEA:47004"/>
        <dbReference type="Rhea" id="RHEA-COMP:11060"/>
        <dbReference type="Rhea" id="RHEA-COMP:11605"/>
        <dbReference type="ChEBI" id="CHEBI:15377"/>
        <dbReference type="ChEBI" id="CHEBI:30013"/>
        <dbReference type="ChEBI" id="CHEBI:43474"/>
        <dbReference type="ChEBI" id="CHEBI:61977"/>
        <dbReference type="EC" id="3.1.3.16"/>
    </reaction>
</comment>
<dbReference type="VEuPathDB" id="TriTrypDB:TvY486_0401620"/>
<feature type="domain" description="Serine/threonine specific protein phosphatases" evidence="2">
    <location>
        <begin position="159"/>
        <end position="164"/>
    </location>
</feature>
<keyword evidence="1 4" id="KW-0378">Hydrolase</keyword>
<dbReference type="InterPro" id="IPR004843">
    <property type="entry name" value="Calcineurin-like_PHP"/>
</dbReference>
<dbReference type="InterPro" id="IPR029052">
    <property type="entry name" value="Metallo-depent_PP-like"/>
</dbReference>
<dbReference type="GO" id="GO:0005737">
    <property type="term" value="C:cytoplasm"/>
    <property type="evidence" value="ECO:0007669"/>
    <property type="project" value="TreeGrafter"/>
</dbReference>
<dbReference type="InterPro" id="IPR050341">
    <property type="entry name" value="PP1_catalytic_subunit"/>
</dbReference>
<dbReference type="PANTHER" id="PTHR11668:SF514">
    <property type="entry name" value="SERINE_THREONINE-PROTEIN PHOSPHATASE"/>
    <property type="match status" value="1"/>
</dbReference>
<comment type="similarity">
    <text evidence="1">Belongs to the PPP phosphatase family.</text>
</comment>
<dbReference type="PROSITE" id="PS00125">
    <property type="entry name" value="SER_THR_PHOSPHATASE"/>
    <property type="match status" value="1"/>
</dbReference>
<protein>
    <recommendedName>
        <fullName evidence="1">Serine/threonine-protein phosphatase</fullName>
        <ecNumber evidence="1">3.1.3.16</ecNumber>
    </recommendedName>
</protein>
<dbReference type="EC" id="3.1.3.16" evidence="1"/>
<proteinExistence type="inferred from homology"/>
<dbReference type="Pfam" id="PF00149">
    <property type="entry name" value="Metallophos"/>
    <property type="match status" value="1"/>
</dbReference>
<evidence type="ECO:0000256" key="1">
    <source>
        <dbReference type="RuleBase" id="RU004273"/>
    </source>
</evidence>
<evidence type="ECO:0000313" key="5">
    <source>
        <dbReference type="EMBL" id="CCC54315.1"/>
    </source>
</evidence>
<dbReference type="Gene3D" id="3.60.21.10">
    <property type="match status" value="1"/>
</dbReference>
<dbReference type="GO" id="GO:0005634">
    <property type="term" value="C:nucleus"/>
    <property type="evidence" value="ECO:0007669"/>
    <property type="project" value="TreeGrafter"/>
</dbReference>
<organism evidence="4">
    <name type="scientific">Trypanosoma vivax (strain Y486)</name>
    <dbReference type="NCBI Taxonomy" id="1055687"/>
    <lineage>
        <taxon>Eukaryota</taxon>
        <taxon>Discoba</taxon>
        <taxon>Euglenozoa</taxon>
        <taxon>Kinetoplastea</taxon>
        <taxon>Metakinetoplastina</taxon>
        <taxon>Trypanosomatida</taxon>
        <taxon>Trypanosomatidae</taxon>
        <taxon>Trypanosoma</taxon>
        <taxon>Duttonella</taxon>
    </lineage>
</organism>
<gene>
    <name evidence="3" type="ORF">TVY486_0401620</name>
    <name evidence="4" type="ORF">TVY486_1013250</name>
    <name evidence="5" type="ORF">TVY486_1117990</name>
</gene>
<dbReference type="InterPro" id="IPR006186">
    <property type="entry name" value="Ser/Thr-sp_prot-phosphatase"/>
</dbReference>
<dbReference type="AlphaFoldDB" id="G0U4B9"/>
<dbReference type="PANTHER" id="PTHR11668">
    <property type="entry name" value="SERINE/THREONINE PROTEIN PHOSPHATASE"/>
    <property type="match status" value="1"/>
</dbReference>
<accession>G0U4B9</accession>
<dbReference type="EMBL" id="HE573026">
    <property type="protein sequence ID" value="CCC52282.1"/>
    <property type="molecule type" value="Genomic_DNA"/>
</dbReference>